<organism evidence="1 2">
    <name type="scientific">Klebsiella pneumoniae</name>
    <dbReference type="NCBI Taxonomy" id="573"/>
    <lineage>
        <taxon>Bacteria</taxon>
        <taxon>Pseudomonadati</taxon>
        <taxon>Pseudomonadota</taxon>
        <taxon>Gammaproteobacteria</taxon>
        <taxon>Enterobacterales</taxon>
        <taxon>Enterobacteriaceae</taxon>
        <taxon>Klebsiella/Raoultella group</taxon>
        <taxon>Klebsiella</taxon>
        <taxon>Klebsiella pneumoniae complex</taxon>
    </lineage>
</organism>
<name>A0A2X3FA30_KLEPN</name>
<dbReference type="Proteomes" id="UP000251721">
    <property type="component" value="Unassembled WGS sequence"/>
</dbReference>
<dbReference type="AlphaFoldDB" id="A0A2X3FA30"/>
<reference evidence="1 2" key="1">
    <citation type="submission" date="2018-06" db="EMBL/GenBank/DDBJ databases">
        <authorList>
            <consortium name="Pathogen Informatics"/>
            <person name="Doyle S."/>
        </authorList>
    </citation>
    <scope>NUCLEOTIDE SEQUENCE [LARGE SCALE GENOMIC DNA]</scope>
    <source>
        <strain evidence="1 2">NCTC13465</strain>
    </source>
</reference>
<accession>A0A2X3FA30</accession>
<evidence type="ECO:0000313" key="2">
    <source>
        <dbReference type="Proteomes" id="UP000251721"/>
    </source>
</evidence>
<proteinExistence type="predicted"/>
<dbReference type="EMBL" id="UAWQ01000009">
    <property type="protein sequence ID" value="SQC42815.1"/>
    <property type="molecule type" value="Genomic_DNA"/>
</dbReference>
<gene>
    <name evidence="1" type="ORF">NCTC13465_01287</name>
</gene>
<protein>
    <submittedName>
        <fullName evidence="1">Uncharacterized protein</fullName>
    </submittedName>
</protein>
<sequence length="259" mass="29078">MGLLLFLWIIKQLDGHTVALVHQRRPGFHLIVTALLFVTFRQGAKAPDMQPALLNTVISDRRQRLLHFALQGVFQRLQRAPFLQLLVFIIHHPEGDFQVIGHLIPLPGFAVDGHAGHLTQLALQRIEQRQLERRRPAKKRFRIVGAGTKLRRTGFGSDFISAIMSSRRRPGICHSNPASSTWFSSGSGICTVHAVGVSARFKLVAKPQLEVALMPEVRVVQFTDLLRPLFNQHALFKIEADPGFHGWPASTSYRSGGRR</sequence>
<evidence type="ECO:0000313" key="1">
    <source>
        <dbReference type="EMBL" id="SQC42815.1"/>
    </source>
</evidence>